<evidence type="ECO:0000313" key="1">
    <source>
        <dbReference type="EMBL" id="KAI4295975.1"/>
    </source>
</evidence>
<proteinExistence type="predicted"/>
<accession>A0ACB9KFK7</accession>
<gene>
    <name evidence="1" type="ORF">L6164_035968</name>
</gene>
<comment type="caution">
    <text evidence="1">The sequence shown here is derived from an EMBL/GenBank/DDBJ whole genome shotgun (WGS) entry which is preliminary data.</text>
</comment>
<organism evidence="1 2">
    <name type="scientific">Bauhinia variegata</name>
    <name type="common">Purple orchid tree</name>
    <name type="synonym">Phanera variegata</name>
    <dbReference type="NCBI Taxonomy" id="167791"/>
    <lineage>
        <taxon>Eukaryota</taxon>
        <taxon>Viridiplantae</taxon>
        <taxon>Streptophyta</taxon>
        <taxon>Embryophyta</taxon>
        <taxon>Tracheophyta</taxon>
        <taxon>Spermatophyta</taxon>
        <taxon>Magnoliopsida</taxon>
        <taxon>eudicotyledons</taxon>
        <taxon>Gunneridae</taxon>
        <taxon>Pentapetalae</taxon>
        <taxon>rosids</taxon>
        <taxon>fabids</taxon>
        <taxon>Fabales</taxon>
        <taxon>Fabaceae</taxon>
        <taxon>Cercidoideae</taxon>
        <taxon>Cercideae</taxon>
        <taxon>Bauhiniinae</taxon>
        <taxon>Bauhinia</taxon>
    </lineage>
</organism>
<name>A0ACB9KFK7_BAUVA</name>
<keyword evidence="2" id="KW-1185">Reference proteome</keyword>
<protein>
    <submittedName>
        <fullName evidence="1">Uncharacterized protein</fullName>
    </submittedName>
</protein>
<evidence type="ECO:0000313" key="2">
    <source>
        <dbReference type="Proteomes" id="UP000828941"/>
    </source>
</evidence>
<reference evidence="1 2" key="1">
    <citation type="journal article" date="2022" name="DNA Res.">
        <title>Chromosomal-level genome assembly of the orchid tree Bauhinia variegata (Leguminosae; Cercidoideae) supports the allotetraploid origin hypothesis of Bauhinia.</title>
        <authorList>
            <person name="Zhong Y."/>
            <person name="Chen Y."/>
            <person name="Zheng D."/>
            <person name="Pang J."/>
            <person name="Liu Y."/>
            <person name="Luo S."/>
            <person name="Meng S."/>
            <person name="Qian L."/>
            <person name="Wei D."/>
            <person name="Dai S."/>
            <person name="Zhou R."/>
        </authorList>
    </citation>
    <scope>NUCLEOTIDE SEQUENCE [LARGE SCALE GENOMIC DNA]</scope>
    <source>
        <strain evidence="1">BV-YZ2020</strain>
    </source>
</reference>
<dbReference type="EMBL" id="CM039439">
    <property type="protein sequence ID" value="KAI4295975.1"/>
    <property type="molecule type" value="Genomic_DNA"/>
</dbReference>
<dbReference type="Proteomes" id="UP000828941">
    <property type="component" value="Chromosome 14"/>
</dbReference>
<sequence length="133" mass="14500">MESKRMMGFCVISVMAMGLLATLSNAIEINEISCTQALVELLPCKDYLMGSGPDQPPVACCQNAQALYQQATSTQIRRDLCNCLKNAAAQMGVNVDRAKNLAPACGISLPFPIDPKIDCNTVPLERLMMERFN</sequence>